<dbReference type="EMBL" id="LT629758">
    <property type="protein sequence ID" value="SDT46694.1"/>
    <property type="molecule type" value="Genomic_DNA"/>
</dbReference>
<organism evidence="4 5">
    <name type="scientific">Actinoplanes derwentensis</name>
    <dbReference type="NCBI Taxonomy" id="113562"/>
    <lineage>
        <taxon>Bacteria</taxon>
        <taxon>Bacillati</taxon>
        <taxon>Actinomycetota</taxon>
        <taxon>Actinomycetes</taxon>
        <taxon>Micromonosporales</taxon>
        <taxon>Micromonosporaceae</taxon>
        <taxon>Actinoplanes</taxon>
    </lineage>
</organism>
<evidence type="ECO:0000256" key="1">
    <source>
        <dbReference type="ARBA" id="ARBA00022729"/>
    </source>
</evidence>
<reference evidence="4 5" key="1">
    <citation type="submission" date="2016-10" db="EMBL/GenBank/DDBJ databases">
        <authorList>
            <person name="de Groot N.N."/>
        </authorList>
    </citation>
    <scope>NUCLEOTIDE SEQUENCE [LARGE SCALE GENOMIC DNA]</scope>
    <source>
        <strain evidence="4 5">DSM 43941</strain>
    </source>
</reference>
<keyword evidence="1" id="KW-0732">Signal</keyword>
<protein>
    <submittedName>
        <fullName evidence="4">Calcineurin-like phosphoesterase</fullName>
    </submittedName>
</protein>
<dbReference type="Pfam" id="PF00149">
    <property type="entry name" value="Metallophos"/>
    <property type="match status" value="1"/>
</dbReference>
<dbReference type="InterPro" id="IPR004843">
    <property type="entry name" value="Calcineurin-like_PHP"/>
</dbReference>
<evidence type="ECO:0000313" key="5">
    <source>
        <dbReference type="Proteomes" id="UP000198688"/>
    </source>
</evidence>
<dbReference type="GO" id="GO:0003993">
    <property type="term" value="F:acid phosphatase activity"/>
    <property type="evidence" value="ECO:0007669"/>
    <property type="project" value="InterPro"/>
</dbReference>
<sequence length="335" mass="37305">MIKALRLLLGAPSRQRMRWARRHRYAWVAFALVVALAVLLLWPLSRRFAGADEVTVVAVGDMACDPTDPDMKRSTRETGDRCRQQAVSDLAVAADPDILLALGDLQHEVPTVEAYRTVYGPSYGRLRDRTVPVFGNQEYKAPEASSFLTYFGERVRDPRGYWSEQIGQWHLVVLNSNCSIVTGGCGTGSPQQTWLAADLAANSRRCVIAAWHHPRWSSGIAGADDRTAALYRTLYTNRVDLVLSGHDAQYERFGPLNDAGRADERGVRQFVVGTGGQAHYRPEDPVPEGEPTAEFTEYDYHGVLVLTLRTDSYSWKFDALESNRAVLDEGTARCT</sequence>
<keyword evidence="2" id="KW-0812">Transmembrane</keyword>
<keyword evidence="5" id="KW-1185">Reference proteome</keyword>
<dbReference type="STRING" id="113562.SAMN04489716_3935"/>
<dbReference type="SUPFAM" id="SSF56300">
    <property type="entry name" value="Metallo-dependent phosphatases"/>
    <property type="match status" value="1"/>
</dbReference>
<dbReference type="AlphaFoldDB" id="A0A1H2ALG6"/>
<gene>
    <name evidence="4" type="ORF">SAMN04489716_3935</name>
</gene>
<dbReference type="PANTHER" id="PTHR22953">
    <property type="entry name" value="ACID PHOSPHATASE RELATED"/>
    <property type="match status" value="1"/>
</dbReference>
<keyword evidence="2" id="KW-0472">Membrane</keyword>
<feature type="transmembrane region" description="Helical" evidence="2">
    <location>
        <begin position="25"/>
        <end position="44"/>
    </location>
</feature>
<feature type="domain" description="Calcineurin-like phosphoesterase" evidence="3">
    <location>
        <begin position="84"/>
        <end position="249"/>
    </location>
</feature>
<dbReference type="RefSeq" id="WP_092557324.1">
    <property type="nucleotide sequence ID" value="NZ_BOMJ01000065.1"/>
</dbReference>
<evidence type="ECO:0000313" key="4">
    <source>
        <dbReference type="EMBL" id="SDT46694.1"/>
    </source>
</evidence>
<evidence type="ECO:0000256" key="2">
    <source>
        <dbReference type="SAM" id="Phobius"/>
    </source>
</evidence>
<dbReference type="PANTHER" id="PTHR22953:SF153">
    <property type="entry name" value="PURPLE ACID PHOSPHATASE"/>
    <property type="match status" value="1"/>
</dbReference>
<name>A0A1H2ALG6_9ACTN</name>
<evidence type="ECO:0000259" key="3">
    <source>
        <dbReference type="Pfam" id="PF00149"/>
    </source>
</evidence>
<dbReference type="OrthoDB" id="9804511at2"/>
<dbReference type="InterPro" id="IPR029052">
    <property type="entry name" value="Metallo-depent_PP-like"/>
</dbReference>
<dbReference type="InterPro" id="IPR039331">
    <property type="entry name" value="PAPs-like"/>
</dbReference>
<dbReference type="Gene3D" id="3.60.21.10">
    <property type="match status" value="1"/>
</dbReference>
<dbReference type="Proteomes" id="UP000198688">
    <property type="component" value="Chromosome I"/>
</dbReference>
<accession>A0A1H2ALG6</accession>
<proteinExistence type="predicted"/>
<keyword evidence="2" id="KW-1133">Transmembrane helix</keyword>